<protein>
    <submittedName>
        <fullName evidence="3">Tripartite tricarboxylate transporter permease</fullName>
    </submittedName>
</protein>
<feature type="transmembrane region" description="Helical" evidence="1">
    <location>
        <begin position="165"/>
        <end position="184"/>
    </location>
</feature>
<dbReference type="EMBL" id="JABFTT010000001">
    <property type="protein sequence ID" value="MCE8018577.1"/>
    <property type="molecule type" value="Genomic_DNA"/>
</dbReference>
<evidence type="ECO:0000256" key="1">
    <source>
        <dbReference type="SAM" id="Phobius"/>
    </source>
</evidence>
<dbReference type="PANTHER" id="PTHR35342">
    <property type="entry name" value="TRICARBOXYLIC TRANSPORT PROTEIN"/>
    <property type="match status" value="1"/>
</dbReference>
<feature type="transmembrane region" description="Helical" evidence="1">
    <location>
        <begin position="352"/>
        <end position="375"/>
    </location>
</feature>
<evidence type="ECO:0000259" key="2">
    <source>
        <dbReference type="Pfam" id="PF01970"/>
    </source>
</evidence>
<name>A0ABS9A9K5_9GAMM</name>
<feature type="transmembrane region" description="Helical" evidence="1">
    <location>
        <begin position="412"/>
        <end position="428"/>
    </location>
</feature>
<evidence type="ECO:0000313" key="4">
    <source>
        <dbReference type="Proteomes" id="UP001320122"/>
    </source>
</evidence>
<sequence length="505" mass="51832">MEILGYLLNALTPSNLMLALCGVVLGTIIGALPGLSATMAVAVLVPFTFTMDPASGLVMLGAIYTSSLYGGAFAAILVNTPGTPSAIATTFDGFPMARRGDGALAITIATIASVVGGVVGVTLLLLLAPPLAKIALQFGPAEYFWLAILGLTIVSALSAGNQLKGLTAALLGLALSLVGVATVGGDVRLTFGNSNLVSGVNIIAGLIGIYCIPVLLDLVMSRDPHLQPATERGGFRLCEAGSTIIRDKVNLIRSSILGTLIGILPGAGGSIASLVTYAEARRASSDSKSFGKGNPSGIIATESANNATVGGGFVPTLVLGIPGTPPDAIILGALMVQGIKVGPTLFVEQAPITYTFIFGLLIATLFMLPVGLIIGRFAFRAISSIPKAALVPAIAFLTVAGSYAIQNSISDTVIMFVLGCFAWVMKSFSYPISPIALGLVLGSIAEQGFVQSYLIGQAQGDVLGRFFHGPISLALVALILLGLLYPTFKKLINRRGNTSRQGNDI</sequence>
<dbReference type="Pfam" id="PF01970">
    <property type="entry name" value="TctA"/>
    <property type="match status" value="1"/>
</dbReference>
<feature type="transmembrane region" description="Helical" evidence="1">
    <location>
        <begin position="466"/>
        <end position="485"/>
    </location>
</feature>
<keyword evidence="1" id="KW-0812">Transmembrane</keyword>
<reference evidence="3 4" key="1">
    <citation type="journal article" date="2021" name="Front. Microbiol.">
        <title>Aerobic Denitrification and Heterotrophic Sulfur Oxidation in the Genus Halomonas Revealed by Six Novel Species Characterizations and Genome-Based Analysis.</title>
        <authorList>
            <person name="Wang L."/>
            <person name="Shao Z."/>
        </authorList>
    </citation>
    <scope>NUCLEOTIDE SEQUENCE [LARGE SCALE GENOMIC DNA]</scope>
    <source>
        <strain evidence="3 4">MCCC 1A11036</strain>
    </source>
</reference>
<feature type="transmembrane region" description="Helical" evidence="1">
    <location>
        <begin position="256"/>
        <end position="278"/>
    </location>
</feature>
<dbReference type="InterPro" id="IPR002823">
    <property type="entry name" value="DUF112_TM"/>
</dbReference>
<dbReference type="PANTHER" id="PTHR35342:SF5">
    <property type="entry name" value="TRICARBOXYLIC TRANSPORT PROTEIN"/>
    <property type="match status" value="1"/>
</dbReference>
<keyword evidence="4" id="KW-1185">Reference proteome</keyword>
<gene>
    <name evidence="3" type="ORF">HOP51_00390</name>
</gene>
<dbReference type="PRINTS" id="PR00173">
    <property type="entry name" value="EDTRNSPORT"/>
</dbReference>
<keyword evidence="1" id="KW-1133">Transmembrane helix</keyword>
<proteinExistence type="predicted"/>
<organism evidence="3 4">
    <name type="scientific">Billgrantia zhangzhouensis</name>
    <dbReference type="NCBI Taxonomy" id="2733481"/>
    <lineage>
        <taxon>Bacteria</taxon>
        <taxon>Pseudomonadati</taxon>
        <taxon>Pseudomonadota</taxon>
        <taxon>Gammaproteobacteria</taxon>
        <taxon>Oceanospirillales</taxon>
        <taxon>Halomonadaceae</taxon>
        <taxon>Billgrantia</taxon>
    </lineage>
</organism>
<dbReference type="RefSeq" id="WP_234271977.1">
    <property type="nucleotide sequence ID" value="NZ_JABFTT010000001.1"/>
</dbReference>
<feature type="transmembrane region" description="Helical" evidence="1">
    <location>
        <begin position="140"/>
        <end position="159"/>
    </location>
</feature>
<feature type="transmembrane region" description="Helical" evidence="1">
    <location>
        <begin position="387"/>
        <end position="406"/>
    </location>
</feature>
<feature type="transmembrane region" description="Helical" evidence="1">
    <location>
        <begin position="16"/>
        <end position="45"/>
    </location>
</feature>
<feature type="domain" description="DUF112" evidence="2">
    <location>
        <begin position="16"/>
        <end position="435"/>
    </location>
</feature>
<dbReference type="Proteomes" id="UP001320122">
    <property type="component" value="Unassembled WGS sequence"/>
</dbReference>
<feature type="transmembrane region" description="Helical" evidence="1">
    <location>
        <begin position="103"/>
        <end position="128"/>
    </location>
</feature>
<keyword evidence="1" id="KW-0472">Membrane</keyword>
<accession>A0ABS9A9K5</accession>
<feature type="transmembrane region" description="Helical" evidence="1">
    <location>
        <begin position="196"/>
        <end position="216"/>
    </location>
</feature>
<evidence type="ECO:0000313" key="3">
    <source>
        <dbReference type="EMBL" id="MCE8018577.1"/>
    </source>
</evidence>
<comment type="caution">
    <text evidence="3">The sequence shown here is derived from an EMBL/GenBank/DDBJ whole genome shotgun (WGS) entry which is preliminary data.</text>
</comment>